<dbReference type="EMBL" id="HBGG01031142">
    <property type="protein sequence ID" value="CAD9214015.1"/>
    <property type="molecule type" value="Transcribed_RNA"/>
</dbReference>
<evidence type="ECO:0000256" key="1">
    <source>
        <dbReference type="SAM" id="MobiDB-lite"/>
    </source>
</evidence>
<feature type="compositionally biased region" description="Low complexity" evidence="1">
    <location>
        <begin position="90"/>
        <end position="112"/>
    </location>
</feature>
<feature type="transmembrane region" description="Helical" evidence="2">
    <location>
        <begin position="45"/>
        <end position="67"/>
    </location>
</feature>
<evidence type="ECO:0008006" key="4">
    <source>
        <dbReference type="Google" id="ProtNLM"/>
    </source>
</evidence>
<keyword evidence="2" id="KW-0812">Transmembrane</keyword>
<evidence type="ECO:0000313" key="3">
    <source>
        <dbReference type="EMBL" id="CAD9214015.1"/>
    </source>
</evidence>
<evidence type="ECO:0000256" key="2">
    <source>
        <dbReference type="SAM" id="Phobius"/>
    </source>
</evidence>
<reference evidence="3" key="1">
    <citation type="submission" date="2021-01" db="EMBL/GenBank/DDBJ databases">
        <authorList>
            <person name="Corre E."/>
            <person name="Pelletier E."/>
            <person name="Niang G."/>
            <person name="Scheremetjew M."/>
            <person name="Finn R."/>
            <person name="Kale V."/>
            <person name="Holt S."/>
            <person name="Cochrane G."/>
            <person name="Meng A."/>
            <person name="Brown T."/>
            <person name="Cohen L."/>
        </authorList>
    </citation>
    <scope>NUCLEOTIDE SEQUENCE</scope>
    <source>
        <strain evidence="3">PLY429</strain>
    </source>
</reference>
<feature type="compositionally biased region" description="Gly residues" evidence="1">
    <location>
        <begin position="113"/>
        <end position="122"/>
    </location>
</feature>
<keyword evidence="2" id="KW-1133">Transmembrane helix</keyword>
<sequence length="122" mass="13076">MQPTPFPDLPVKPPSKAPKAGEVVIRYDVRDGKSGCCECGDLKPIGWVAVVLLLVFFFPFAWIPCCIRECHERYQEPVYGPQSATPHHNVPVGVPVGGSQTPWGAGAPQHGHPAGGGDLPRV</sequence>
<organism evidence="3">
    <name type="scientific">Tetraselmis chuii</name>
    <dbReference type="NCBI Taxonomy" id="63592"/>
    <lineage>
        <taxon>Eukaryota</taxon>
        <taxon>Viridiplantae</taxon>
        <taxon>Chlorophyta</taxon>
        <taxon>core chlorophytes</taxon>
        <taxon>Chlorodendrophyceae</taxon>
        <taxon>Chlorodendrales</taxon>
        <taxon>Chlorodendraceae</taxon>
        <taxon>Tetraselmis</taxon>
    </lineage>
</organism>
<dbReference type="AlphaFoldDB" id="A0A7S1X7S3"/>
<protein>
    <recommendedName>
        <fullName evidence="4">LITAF domain-containing protein</fullName>
    </recommendedName>
</protein>
<name>A0A7S1X7S3_9CHLO</name>
<proteinExistence type="predicted"/>
<gene>
    <name evidence="3" type="ORF">TCHU04912_LOCUS16254</name>
</gene>
<accession>A0A7S1X7S3</accession>
<feature type="region of interest" description="Disordered" evidence="1">
    <location>
        <begin position="81"/>
        <end position="122"/>
    </location>
</feature>
<keyword evidence="2" id="KW-0472">Membrane</keyword>